<organism evidence="2 3">
    <name type="scientific">Pseudarthrobacter enclensis</name>
    <dbReference type="NCBI Taxonomy" id="993070"/>
    <lineage>
        <taxon>Bacteria</taxon>
        <taxon>Bacillati</taxon>
        <taxon>Actinomycetota</taxon>
        <taxon>Actinomycetes</taxon>
        <taxon>Micrococcales</taxon>
        <taxon>Micrococcaceae</taxon>
        <taxon>Pseudarthrobacter</taxon>
    </lineage>
</organism>
<evidence type="ECO:0000313" key="3">
    <source>
        <dbReference type="Proteomes" id="UP000053199"/>
    </source>
</evidence>
<dbReference type="Proteomes" id="UP000053199">
    <property type="component" value="Unassembled WGS sequence"/>
</dbReference>
<evidence type="ECO:0000256" key="1">
    <source>
        <dbReference type="SAM" id="Phobius"/>
    </source>
</evidence>
<dbReference type="PIRSF" id="PIRSF010361">
    <property type="entry name" value="UCP010361"/>
    <property type="match status" value="1"/>
</dbReference>
<dbReference type="AlphaFoldDB" id="A0A0V8I4G6"/>
<gene>
    <name evidence="2" type="ORF">AS031_18950</name>
</gene>
<evidence type="ECO:0000313" key="2">
    <source>
        <dbReference type="EMBL" id="KSU69688.1"/>
    </source>
</evidence>
<feature type="transmembrane region" description="Helical" evidence="1">
    <location>
        <begin position="55"/>
        <end position="74"/>
    </location>
</feature>
<dbReference type="RefSeq" id="WP_058269719.1">
    <property type="nucleotide sequence ID" value="NZ_FMAZ01000011.1"/>
</dbReference>
<keyword evidence="1" id="KW-1133">Transmembrane helix</keyword>
<feature type="transmembrane region" description="Helical" evidence="1">
    <location>
        <begin position="344"/>
        <end position="367"/>
    </location>
</feature>
<keyword evidence="3" id="KW-1185">Reference proteome</keyword>
<feature type="transmembrane region" description="Helical" evidence="1">
    <location>
        <begin position="247"/>
        <end position="268"/>
    </location>
</feature>
<dbReference type="STRING" id="993070.AS031_18950"/>
<feature type="transmembrane region" description="Helical" evidence="1">
    <location>
        <begin position="314"/>
        <end position="332"/>
    </location>
</feature>
<feature type="transmembrane region" description="Helical" evidence="1">
    <location>
        <begin position="174"/>
        <end position="207"/>
    </location>
</feature>
<proteinExistence type="predicted"/>
<feature type="transmembrane region" description="Helical" evidence="1">
    <location>
        <begin position="141"/>
        <end position="162"/>
    </location>
</feature>
<accession>A0A0V8I4G6</accession>
<name>A0A0V8I4G6_9MICC</name>
<protein>
    <recommendedName>
        <fullName evidence="4">DUF2029 domain-containing protein</fullName>
    </recommendedName>
</protein>
<keyword evidence="1" id="KW-0472">Membrane</keyword>
<keyword evidence="1" id="KW-0812">Transmembrane</keyword>
<dbReference type="InterPro" id="IPR016570">
    <property type="entry name" value="UCP010361"/>
</dbReference>
<comment type="caution">
    <text evidence="2">The sequence shown here is derived from an EMBL/GenBank/DDBJ whole genome shotgun (WGS) entry which is preliminary data.</text>
</comment>
<dbReference type="EMBL" id="LNQM01000012">
    <property type="protein sequence ID" value="KSU69688.1"/>
    <property type="molecule type" value="Genomic_DNA"/>
</dbReference>
<reference evidence="2 3" key="1">
    <citation type="journal article" date="2014" name="Arch. Microbiol.">
        <title>Arthrobacter enclensis sp. nov., isolated from sediment sample.</title>
        <authorList>
            <person name="Dastager S.G."/>
            <person name="Liu Q."/>
            <person name="Tang S.K."/>
            <person name="Krishnamurthi S."/>
            <person name="Lee J.C."/>
            <person name="Li W.J."/>
        </authorList>
    </citation>
    <scope>NUCLEOTIDE SEQUENCE [LARGE SCALE GENOMIC DNA]</scope>
    <source>
        <strain evidence="2 3">NIO-1008</strain>
    </source>
</reference>
<feature type="transmembrane region" description="Helical" evidence="1">
    <location>
        <begin position="413"/>
        <end position="432"/>
    </location>
</feature>
<evidence type="ECO:0008006" key="4">
    <source>
        <dbReference type="Google" id="ProtNLM"/>
    </source>
</evidence>
<feature type="transmembrane region" description="Helical" evidence="1">
    <location>
        <begin position="213"/>
        <end position="240"/>
    </location>
</feature>
<sequence>MQETEPRGRAGRSRLVVPSRSDVLLRNFTEVAGGPMGRRSDPGVVSPAVFTVERVLILLTLVGALLGVLIKGYCRSNGWESPTQFYATCYSDLPELFRTRGLADGAFPIISGQFEYPVLVGLVAGLTALLVPGGLGADARVLAFFDLNAVLLAAAAMVTVLATARMSARRPWDAAMVAVAPGLILAGTINWDLWAVCLLAVGMYLFAAQRQLAAGVLMGLAVAANAYTLLILLAMLLLAVRTGTYRPLFMTVCAAAVSWAAVNLPFAVANPAGWAYYLQFSAGRDAGYGSPWFAYNLVAAKLGRPGITPEGVDALSAGFFILACVLIAAVALSAPRRPRLAQLAFLLVAAFVLAGKAYSPQFVLWLIPLLALARPRWRDFLAWQGIEGLHWAAVWMYLGQVTSAGPSQHNLDMPYYVLAVVAHMVAVAYLMARVVRDIYDPAQDPIRRHHLDDPQGGPFANAPDRLRLNLRRPSASLLPWKESAHA</sequence>
<dbReference type="OrthoDB" id="3348156at2"/>
<feature type="transmembrane region" description="Helical" evidence="1">
    <location>
        <begin position="116"/>
        <end position="135"/>
    </location>
</feature>